<evidence type="ECO:0000256" key="1">
    <source>
        <dbReference type="SAM" id="MobiDB-lite"/>
    </source>
</evidence>
<dbReference type="Proteomes" id="UP000193944">
    <property type="component" value="Unassembled WGS sequence"/>
</dbReference>
<evidence type="ECO:0000313" key="3">
    <source>
        <dbReference type="Proteomes" id="UP000193944"/>
    </source>
</evidence>
<proteinExistence type="predicted"/>
<comment type="caution">
    <text evidence="2">The sequence shown here is derived from an EMBL/GenBank/DDBJ whole genome shotgun (WGS) entry which is preliminary data.</text>
</comment>
<name>A0A1Y1WEL9_9FUNG</name>
<sequence length="77" mass="9358">LKKTKKQKNKKTINKKQKTKKQKNKKTINKKQKTKKQKSFIKSLNLINFKIINFVNSYQYETNLLFKVLLFFNNHIN</sequence>
<gene>
    <name evidence="2" type="ORF">BCR32DRAFT_305439</name>
</gene>
<keyword evidence="3" id="KW-1185">Reference proteome</keyword>
<feature type="non-terminal residue" evidence="2">
    <location>
        <position position="1"/>
    </location>
</feature>
<protein>
    <submittedName>
        <fullName evidence="2">Uncharacterized protein</fullName>
    </submittedName>
</protein>
<dbReference type="AlphaFoldDB" id="A0A1Y1WEL9"/>
<reference evidence="2 3" key="1">
    <citation type="submission" date="2016-08" db="EMBL/GenBank/DDBJ databases">
        <title>A Parts List for Fungal Cellulosomes Revealed by Comparative Genomics.</title>
        <authorList>
            <consortium name="DOE Joint Genome Institute"/>
            <person name="Haitjema C.H."/>
            <person name="Gilmore S.P."/>
            <person name="Henske J.K."/>
            <person name="Solomon K.V."/>
            <person name="De Groot R."/>
            <person name="Kuo A."/>
            <person name="Mondo S.J."/>
            <person name="Salamov A.A."/>
            <person name="Labutti K."/>
            <person name="Zhao Z."/>
            <person name="Chiniquy J."/>
            <person name="Barry K."/>
            <person name="Brewer H.M."/>
            <person name="Purvine S.O."/>
            <person name="Wright A.T."/>
            <person name="Boxma B."/>
            <person name="Van Alen T."/>
            <person name="Hackstein J.H."/>
            <person name="Baker S.E."/>
            <person name="Grigoriev I.V."/>
            <person name="O'Malley M.A."/>
        </authorList>
    </citation>
    <scope>NUCLEOTIDE SEQUENCE [LARGE SCALE GENOMIC DNA]</scope>
    <source>
        <strain evidence="2 3">S4</strain>
    </source>
</reference>
<dbReference type="EMBL" id="MCFG01000402">
    <property type="protein sequence ID" value="ORX71696.1"/>
    <property type="molecule type" value="Genomic_DNA"/>
</dbReference>
<accession>A0A1Y1WEL9</accession>
<feature type="region of interest" description="Disordered" evidence="1">
    <location>
        <begin position="1"/>
        <end position="35"/>
    </location>
</feature>
<reference evidence="2 3" key="2">
    <citation type="submission" date="2016-08" db="EMBL/GenBank/DDBJ databases">
        <title>Pervasive Adenine N6-methylation of Active Genes in Fungi.</title>
        <authorList>
            <consortium name="DOE Joint Genome Institute"/>
            <person name="Mondo S.J."/>
            <person name="Dannebaum R.O."/>
            <person name="Kuo R.C."/>
            <person name="Labutti K."/>
            <person name="Haridas S."/>
            <person name="Kuo A."/>
            <person name="Salamov A."/>
            <person name="Ahrendt S.R."/>
            <person name="Lipzen A."/>
            <person name="Sullivan W."/>
            <person name="Andreopoulos W.B."/>
            <person name="Clum A."/>
            <person name="Lindquist E."/>
            <person name="Daum C."/>
            <person name="Ramamoorthy G.K."/>
            <person name="Gryganskyi A."/>
            <person name="Culley D."/>
            <person name="Magnuson J.K."/>
            <person name="James T.Y."/>
            <person name="O'Malley M.A."/>
            <person name="Stajich J.E."/>
            <person name="Spatafora J.W."/>
            <person name="Visel A."/>
            <person name="Grigoriev I.V."/>
        </authorList>
    </citation>
    <scope>NUCLEOTIDE SEQUENCE [LARGE SCALE GENOMIC DNA]</scope>
    <source>
        <strain evidence="2 3">S4</strain>
    </source>
</reference>
<evidence type="ECO:0000313" key="2">
    <source>
        <dbReference type="EMBL" id="ORX71696.1"/>
    </source>
</evidence>
<organism evidence="2 3">
    <name type="scientific">Anaeromyces robustus</name>
    <dbReference type="NCBI Taxonomy" id="1754192"/>
    <lineage>
        <taxon>Eukaryota</taxon>
        <taxon>Fungi</taxon>
        <taxon>Fungi incertae sedis</taxon>
        <taxon>Chytridiomycota</taxon>
        <taxon>Chytridiomycota incertae sedis</taxon>
        <taxon>Neocallimastigomycetes</taxon>
        <taxon>Neocallimastigales</taxon>
        <taxon>Neocallimastigaceae</taxon>
        <taxon>Anaeromyces</taxon>
    </lineage>
</organism>